<dbReference type="InterPro" id="IPR024705">
    <property type="entry name" value="Ssp411"/>
</dbReference>
<feature type="domain" description="Spermatogenesis-associated protein 20-like TRX" evidence="1">
    <location>
        <begin position="5"/>
        <end position="160"/>
    </location>
</feature>
<dbReference type="Gene3D" id="1.50.10.10">
    <property type="match status" value="2"/>
</dbReference>
<organism evidence="2">
    <name type="scientific">freshwater metagenome</name>
    <dbReference type="NCBI Taxonomy" id="449393"/>
    <lineage>
        <taxon>unclassified sequences</taxon>
        <taxon>metagenomes</taxon>
        <taxon>ecological metagenomes</taxon>
    </lineage>
</organism>
<proteinExistence type="predicted"/>
<dbReference type="EMBL" id="CAEZSR010000004">
    <property type="protein sequence ID" value="CAB4539639.1"/>
    <property type="molecule type" value="Genomic_DNA"/>
</dbReference>
<dbReference type="PANTHER" id="PTHR42899">
    <property type="entry name" value="SPERMATOGENESIS-ASSOCIATED PROTEIN 20"/>
    <property type="match status" value="1"/>
</dbReference>
<dbReference type="PANTHER" id="PTHR42899:SF1">
    <property type="entry name" value="SPERMATOGENESIS-ASSOCIATED PROTEIN 20"/>
    <property type="match status" value="1"/>
</dbReference>
<dbReference type="InterPro" id="IPR008928">
    <property type="entry name" value="6-hairpin_glycosidase_sf"/>
</dbReference>
<dbReference type="SUPFAM" id="SSF52833">
    <property type="entry name" value="Thioredoxin-like"/>
    <property type="match status" value="1"/>
</dbReference>
<reference evidence="2" key="1">
    <citation type="submission" date="2020-05" db="EMBL/GenBank/DDBJ databases">
        <authorList>
            <person name="Chiriac C."/>
            <person name="Salcher M."/>
            <person name="Ghai R."/>
            <person name="Kavagutti S V."/>
        </authorList>
    </citation>
    <scope>NUCLEOTIDE SEQUENCE</scope>
</reference>
<accession>A0A6J6BMK1</accession>
<gene>
    <name evidence="2" type="ORF">UFOPK1493_00191</name>
</gene>
<evidence type="ECO:0000313" key="2">
    <source>
        <dbReference type="EMBL" id="CAB4539639.1"/>
    </source>
</evidence>
<dbReference type="InterPro" id="IPR004879">
    <property type="entry name" value="Ssp411-like_TRX"/>
</dbReference>
<dbReference type="InterPro" id="IPR012341">
    <property type="entry name" value="6hp_glycosidase-like_sf"/>
</dbReference>
<dbReference type="InterPro" id="IPR036249">
    <property type="entry name" value="Thioredoxin-like_sf"/>
</dbReference>
<dbReference type="GO" id="GO:0005975">
    <property type="term" value="P:carbohydrate metabolic process"/>
    <property type="evidence" value="ECO:0007669"/>
    <property type="project" value="InterPro"/>
</dbReference>
<dbReference type="AlphaFoldDB" id="A0A6J6BMK1"/>
<dbReference type="CDD" id="cd02955">
    <property type="entry name" value="SSP411"/>
    <property type="match status" value="1"/>
</dbReference>
<dbReference type="SUPFAM" id="SSF48208">
    <property type="entry name" value="Six-hairpin glycosidases"/>
    <property type="match status" value="1"/>
</dbReference>
<dbReference type="Gene3D" id="3.40.30.10">
    <property type="entry name" value="Glutaredoxin"/>
    <property type="match status" value="1"/>
</dbReference>
<evidence type="ECO:0000259" key="1">
    <source>
        <dbReference type="Pfam" id="PF03190"/>
    </source>
</evidence>
<dbReference type="PIRSF" id="PIRSF006402">
    <property type="entry name" value="UCP006402_thioredoxin"/>
    <property type="match status" value="1"/>
</dbReference>
<name>A0A6J6BMK1_9ZZZZ</name>
<dbReference type="Pfam" id="PF03190">
    <property type="entry name" value="Thioredox_DsbH"/>
    <property type="match status" value="1"/>
</dbReference>
<sequence length="672" mass="74065">MAARPNRLAAETSPYLRQHQDNPVDWYAWGEEAFAAARERNVPILLSVGYSACHWCHVMAHECFEDDEVAAVANRLFVNVKVDREERPDVDAVYMDAVQALTGRGGWPMTVFLTPDGRPFFGGTYYPKPQFLQLMAAIDDAWRTKRADVDQNVGALMDAIGRSATLTPATDLPGDTAIDAALRQLAGTFDAQWGGFGKPPKFPSTAAVELVLRLFLRNGAPDARRVVDTSLQAMASGGMYDHLGGGFARYSTDERWLIPHFEKMLYDQAQLARVYVRAAQAFGDPVYRQVATETIEYVLRELRHPDGGFFSAEDADSLDAEGHSHEGAYYVWTIDEARQVLHDAGLGPAEADEVLDWYEFTHPANAAGNFEGSVVPARLHHRGQLIRPDVVEHGRVALLARRTGRPRPGLDDKVLTEWNGLMLATLAEAALAFDRADWLDAAVANGEFLLRELRRPDGRWARSWQADGDPRARHAALAADHAALVDAFTRLAEASGQARWIDHAREAADTLLDHFWDLDHGGLFTTADDGEQLVVRQKELMDNATPSANGLAALALYRLAGLTGELRYANQADQILRLLGGVMPKAPAAFCHALAAADVRRAGTTEIAITGDRPDLLAVVRETWRPNAVVAWGEPYDSPLWDGRRPGMAYVCRDFACQQPVDTPDALRAQLT</sequence>
<protein>
    <submittedName>
        <fullName evidence="2">Unannotated protein</fullName>
    </submittedName>
</protein>